<feature type="region of interest" description="Disordered" evidence="7">
    <location>
        <begin position="153"/>
        <end position="260"/>
    </location>
</feature>
<feature type="region of interest" description="Disordered" evidence="7">
    <location>
        <begin position="1"/>
        <end position="141"/>
    </location>
</feature>
<dbReference type="SMART" id="SM00382">
    <property type="entry name" value="AAA"/>
    <property type="match status" value="1"/>
</dbReference>
<dbReference type="InterPro" id="IPR016527">
    <property type="entry name" value="ORC4"/>
</dbReference>
<accession>A0AAD5YEP2</accession>
<feature type="compositionally biased region" description="Polar residues" evidence="7">
    <location>
        <begin position="204"/>
        <end position="214"/>
    </location>
</feature>
<evidence type="ECO:0000313" key="9">
    <source>
        <dbReference type="EMBL" id="KAJ3484542.1"/>
    </source>
</evidence>
<proteinExistence type="inferred from homology"/>
<protein>
    <recommendedName>
        <fullName evidence="3">Origin recognition complex subunit 4</fullName>
    </recommendedName>
</protein>
<dbReference type="PANTHER" id="PTHR12087:SF0">
    <property type="entry name" value="ORIGIN RECOGNITION COMPLEX SUBUNIT 4"/>
    <property type="match status" value="1"/>
</dbReference>
<dbReference type="EMBL" id="JANAWD010000185">
    <property type="protein sequence ID" value="KAJ3484542.1"/>
    <property type="molecule type" value="Genomic_DNA"/>
</dbReference>
<dbReference type="Proteomes" id="UP001212997">
    <property type="component" value="Unassembled WGS sequence"/>
</dbReference>
<feature type="compositionally biased region" description="Low complexity" evidence="7">
    <location>
        <begin position="165"/>
        <end position="183"/>
    </location>
</feature>
<organism evidence="9 10">
    <name type="scientific">Meripilus lineatus</name>
    <dbReference type="NCBI Taxonomy" id="2056292"/>
    <lineage>
        <taxon>Eukaryota</taxon>
        <taxon>Fungi</taxon>
        <taxon>Dikarya</taxon>
        <taxon>Basidiomycota</taxon>
        <taxon>Agaricomycotina</taxon>
        <taxon>Agaricomycetes</taxon>
        <taxon>Polyporales</taxon>
        <taxon>Meripilaceae</taxon>
        <taxon>Meripilus</taxon>
    </lineage>
</organism>
<sequence length="715" mass="78534">MPRKRKADSTEPPESPSPRKRITRSAASATTSGYWSTVLRPVSTGPITTTFAIDGTSAVVQDTPTPSPTKPKRRGRLPKATTSSKPGPQKSSTQTDTSNPPPAPHTDESSQDDELLLVSSRRRGERLVTPTPGTPRAGSSKYVFDFVEITTPSKFQSGSRSDAFSPSRVPQPSSSPTRATPSTPRRRAQARPTTPTRSSPRKPLSQSPRKQNVQVVEEELFPQLNAVNIETSPRKGRPNSKAKPSSPVRRNTHLPDHLRDNVRLQQRATLRLLQKLPISTLDFSEDEDEEEPSVNAMAYSQLLDLLIGTVQRGEGNSCILTGPRGSGKTQLVERALSELPETPIVIRLSGHIQTNDRLAIREVAYQLMQQTGTSPIPAEHLEEQPLDDEENPFVDAPGPSSTLPPSAHLLALISMIPTLSRPTIIIIDAFDSFALHPRQSLLYCLFDTIQHNKGGLKGKGMSVVGVTTRIDTVNLLEKRVKSRFSGRIFRTSSPNNLDHWIGLARSALCASSDPDPDDEWASAWNSSVDDFLRDPKVIDTFAETFSLSRDVRLLCRILTALVVDLTPSSPFPTWSKLQSAITTQRCPPPYPYLSGLSYPCIGLLIAAKHAETSGHDNFTFEMLFEAFNDQVRMSLSAPVHVEGGGIGMMRCTREVMVGAFERLVSLRIFAASGPASSGTTKEFVKFRCAIDRAQVKQAVEKRGQLNLKKWFTKAT</sequence>
<evidence type="ECO:0000256" key="6">
    <source>
        <dbReference type="ARBA" id="ARBA00023242"/>
    </source>
</evidence>
<name>A0AAD5YEP2_9APHY</name>
<dbReference type="SUPFAM" id="SSF52540">
    <property type="entry name" value="P-loop containing nucleoside triphosphate hydrolases"/>
    <property type="match status" value="1"/>
</dbReference>
<dbReference type="Gene3D" id="3.40.50.300">
    <property type="entry name" value="P-loop containing nucleotide triphosphate hydrolases"/>
    <property type="match status" value="1"/>
</dbReference>
<keyword evidence="10" id="KW-1185">Reference proteome</keyword>
<keyword evidence="5" id="KW-0238">DNA-binding</keyword>
<dbReference type="PANTHER" id="PTHR12087">
    <property type="entry name" value="ORIGIN RECOGNITION COMPLEX SUBUNIT 4"/>
    <property type="match status" value="1"/>
</dbReference>
<dbReference type="InterPro" id="IPR027417">
    <property type="entry name" value="P-loop_NTPase"/>
</dbReference>
<comment type="similarity">
    <text evidence="2">Belongs to the ORC4 family.</text>
</comment>
<evidence type="ECO:0000256" key="5">
    <source>
        <dbReference type="ARBA" id="ARBA00023125"/>
    </source>
</evidence>
<dbReference type="AlphaFoldDB" id="A0AAD5YEP2"/>
<dbReference type="GO" id="GO:0003688">
    <property type="term" value="F:DNA replication origin binding"/>
    <property type="evidence" value="ECO:0007669"/>
    <property type="project" value="TreeGrafter"/>
</dbReference>
<evidence type="ECO:0000256" key="3">
    <source>
        <dbReference type="ARBA" id="ARBA00019083"/>
    </source>
</evidence>
<feature type="compositionally biased region" description="Polar residues" evidence="7">
    <location>
        <begin position="25"/>
        <end position="35"/>
    </location>
</feature>
<feature type="domain" description="AAA+ ATPase" evidence="8">
    <location>
        <begin position="314"/>
        <end position="494"/>
    </location>
</feature>
<feature type="compositionally biased region" description="Polar residues" evidence="7">
    <location>
        <begin position="153"/>
        <end position="164"/>
    </location>
</feature>
<comment type="caution">
    <text evidence="9">The sequence shown here is derived from an EMBL/GenBank/DDBJ whole genome shotgun (WGS) entry which is preliminary data.</text>
</comment>
<evidence type="ECO:0000259" key="8">
    <source>
        <dbReference type="SMART" id="SM00382"/>
    </source>
</evidence>
<dbReference type="GO" id="GO:0006270">
    <property type="term" value="P:DNA replication initiation"/>
    <property type="evidence" value="ECO:0007669"/>
    <property type="project" value="TreeGrafter"/>
</dbReference>
<evidence type="ECO:0000256" key="2">
    <source>
        <dbReference type="ARBA" id="ARBA00005334"/>
    </source>
</evidence>
<evidence type="ECO:0000256" key="4">
    <source>
        <dbReference type="ARBA" id="ARBA00022705"/>
    </source>
</evidence>
<gene>
    <name evidence="9" type="ORF">NLI96_g5574</name>
</gene>
<evidence type="ECO:0000256" key="1">
    <source>
        <dbReference type="ARBA" id="ARBA00004123"/>
    </source>
</evidence>
<feature type="compositionally biased region" description="Polar residues" evidence="7">
    <location>
        <begin position="80"/>
        <end position="98"/>
    </location>
</feature>
<keyword evidence="4" id="KW-0235">DNA replication</keyword>
<keyword evidence="6" id="KW-0539">Nucleus</keyword>
<comment type="subcellular location">
    <subcellularLocation>
        <location evidence="1">Nucleus</location>
    </subcellularLocation>
</comment>
<evidence type="ECO:0000256" key="7">
    <source>
        <dbReference type="SAM" id="MobiDB-lite"/>
    </source>
</evidence>
<reference evidence="9" key="1">
    <citation type="submission" date="2022-07" db="EMBL/GenBank/DDBJ databases">
        <title>Genome Sequence of Physisporinus lineatus.</title>
        <authorList>
            <person name="Buettner E."/>
        </authorList>
    </citation>
    <scope>NUCLEOTIDE SEQUENCE</scope>
    <source>
        <strain evidence="9">VT162</strain>
    </source>
</reference>
<dbReference type="InterPro" id="IPR032705">
    <property type="entry name" value="ORC4_C"/>
</dbReference>
<dbReference type="Pfam" id="PF14629">
    <property type="entry name" value="ORC4_C"/>
    <property type="match status" value="1"/>
</dbReference>
<dbReference type="Pfam" id="PF13191">
    <property type="entry name" value="AAA_16"/>
    <property type="match status" value="1"/>
</dbReference>
<dbReference type="GO" id="GO:0005664">
    <property type="term" value="C:nuclear origin of replication recognition complex"/>
    <property type="evidence" value="ECO:0007669"/>
    <property type="project" value="TreeGrafter"/>
</dbReference>
<dbReference type="InterPro" id="IPR003593">
    <property type="entry name" value="AAA+_ATPase"/>
</dbReference>
<evidence type="ECO:0000313" key="10">
    <source>
        <dbReference type="Proteomes" id="UP001212997"/>
    </source>
</evidence>
<dbReference type="InterPro" id="IPR041664">
    <property type="entry name" value="AAA_16"/>
</dbReference>